<protein>
    <recommendedName>
        <fullName evidence="3">Nitroreductase domain-containing protein</fullName>
    </recommendedName>
</protein>
<dbReference type="GO" id="GO:0016491">
    <property type="term" value="F:oxidoreductase activity"/>
    <property type="evidence" value="ECO:0007669"/>
    <property type="project" value="InterPro"/>
</dbReference>
<dbReference type="RefSeq" id="WP_353651319.1">
    <property type="nucleotide sequence ID" value="NZ_CP159218.1"/>
</dbReference>
<dbReference type="AlphaFoldDB" id="A0AAU8DU05"/>
<accession>A0AAU8DU05</accession>
<evidence type="ECO:0008006" key="3">
    <source>
        <dbReference type="Google" id="ProtNLM"/>
    </source>
</evidence>
<reference evidence="2" key="1">
    <citation type="submission" date="2024-05" db="EMBL/GenBank/DDBJ databases">
        <authorList>
            <person name="Cai S.Y."/>
            <person name="Jin L.M."/>
            <person name="Li H.R."/>
        </authorList>
    </citation>
    <scope>NUCLEOTIDE SEQUENCE</scope>
    <source>
        <strain evidence="2">A5-74</strain>
    </source>
</reference>
<dbReference type="EMBL" id="CP159218">
    <property type="protein sequence ID" value="XCG65714.1"/>
    <property type="molecule type" value="Genomic_DNA"/>
</dbReference>
<name>A0AAU8DU05_9ACTN</name>
<sequence>MSIGPVGNLDEVHVRFALEAATAASPVAGDRPWRFRCTERSIELYSELGGHARTADPGDRAIRLQCGAALLNLRLAIRAAGVVADVRLLPDPRRADFVASVGCTILAGPMAASERRLVEVIHHGTLTDRSPGTPLPAALLGELRAAARVELAWLSEITEDDRSGVEHLLRSVPGGDRSTGPLLVSIGSLTDQPLDHITAGQATQRVALSALAASVSVSSVPQLIAGDDARLALRRRLGGGLWPQSVLSVRYPSRRTPAADGSHEPQPAAVSDIR</sequence>
<feature type="region of interest" description="Disordered" evidence="1">
    <location>
        <begin position="254"/>
        <end position="274"/>
    </location>
</feature>
<proteinExistence type="predicted"/>
<gene>
    <name evidence="2" type="ORF">ABLG96_10780</name>
</gene>
<dbReference type="Gene3D" id="3.40.109.10">
    <property type="entry name" value="NADH Oxidase"/>
    <property type="match status" value="1"/>
</dbReference>
<dbReference type="InterPro" id="IPR000415">
    <property type="entry name" value="Nitroreductase-like"/>
</dbReference>
<evidence type="ECO:0000313" key="2">
    <source>
        <dbReference type="EMBL" id="XCG65714.1"/>
    </source>
</evidence>
<organism evidence="2">
    <name type="scientific">Nakamurella sp. A5-74</name>
    <dbReference type="NCBI Taxonomy" id="3158264"/>
    <lineage>
        <taxon>Bacteria</taxon>
        <taxon>Bacillati</taxon>
        <taxon>Actinomycetota</taxon>
        <taxon>Actinomycetes</taxon>
        <taxon>Nakamurellales</taxon>
        <taxon>Nakamurellaceae</taxon>
        <taxon>Nakamurella</taxon>
    </lineage>
</organism>
<evidence type="ECO:0000256" key="1">
    <source>
        <dbReference type="SAM" id="MobiDB-lite"/>
    </source>
</evidence>